<dbReference type="AlphaFoldDB" id="Q2QX36"/>
<reference evidence="2" key="3">
    <citation type="submission" date="2006-01" db="EMBL/GenBank/DDBJ databases">
        <authorList>
            <person name="Buell R."/>
        </authorList>
    </citation>
    <scope>NUCLEOTIDE SEQUENCE</scope>
</reference>
<feature type="compositionally biased region" description="Basic and acidic residues" evidence="1">
    <location>
        <begin position="1"/>
        <end position="19"/>
    </location>
</feature>
<name>Q2QX36_ORYSJ</name>
<sequence>MGGRDHNGKDKKTKEEDANSWKTIA</sequence>
<protein>
    <submittedName>
        <fullName evidence="2">Uncharacterized protein</fullName>
    </submittedName>
</protein>
<gene>
    <name evidence="2" type="ordered locus">LOC_Os12g07319</name>
</gene>
<evidence type="ECO:0000313" key="2">
    <source>
        <dbReference type="EMBL" id="ABA96561.1"/>
    </source>
</evidence>
<organism evidence="2">
    <name type="scientific">Oryza sativa subsp. japonica</name>
    <name type="common">Rice</name>
    <dbReference type="NCBI Taxonomy" id="39947"/>
    <lineage>
        <taxon>Eukaryota</taxon>
        <taxon>Viridiplantae</taxon>
        <taxon>Streptophyta</taxon>
        <taxon>Embryophyta</taxon>
        <taxon>Tracheophyta</taxon>
        <taxon>Spermatophyta</taxon>
        <taxon>Magnoliopsida</taxon>
        <taxon>Liliopsida</taxon>
        <taxon>Poales</taxon>
        <taxon>Poaceae</taxon>
        <taxon>BOP clade</taxon>
        <taxon>Oryzoideae</taxon>
        <taxon>Oryzeae</taxon>
        <taxon>Oryzinae</taxon>
        <taxon>Oryza</taxon>
        <taxon>Oryza sativa</taxon>
    </lineage>
</organism>
<reference evidence="2" key="2">
    <citation type="submission" date="2005-04" db="EMBL/GenBank/DDBJ databases">
        <authorList>
            <person name="Buell C.R."/>
            <person name="Wing R.A."/>
            <person name="McCombie W.A."/>
            <person name="Ouyang S."/>
        </authorList>
    </citation>
    <scope>NUCLEOTIDE SEQUENCE</scope>
</reference>
<accession>Q2QX36</accession>
<dbReference type="EMBL" id="DP000011">
    <property type="protein sequence ID" value="ABA96561.1"/>
    <property type="molecule type" value="Genomic_DNA"/>
</dbReference>
<feature type="region of interest" description="Disordered" evidence="1">
    <location>
        <begin position="1"/>
        <end position="25"/>
    </location>
</feature>
<evidence type="ECO:0000256" key="1">
    <source>
        <dbReference type="SAM" id="MobiDB-lite"/>
    </source>
</evidence>
<proteinExistence type="predicted"/>
<reference evidence="2" key="1">
    <citation type="journal article" date="2005" name="BMC Biol.">
        <title>The sequence of rice chromosomes 11 and 12, rich in disease resistance genes and recent gene duplications.</title>
        <authorList>
            <consortium name="The rice chromosomes 11 and 12 sequencing consortia"/>
        </authorList>
    </citation>
    <scope>NUCLEOTIDE SEQUENCE [LARGE SCALE GENOMIC DNA]</scope>
</reference>